<gene>
    <name evidence="2" type="ORF">AVDCRST_MAG08-4300</name>
</gene>
<sequence>WTGRLPRPASTRSRPGRSTPPGGSSRRWTTPRSPTSAPIGRATGRSRGASASA</sequence>
<protein>
    <submittedName>
        <fullName evidence="2">Probable sulfite oxidase</fullName>
    </submittedName>
</protein>
<feature type="compositionally biased region" description="Low complexity" evidence="1">
    <location>
        <begin position="40"/>
        <end position="53"/>
    </location>
</feature>
<reference evidence="2" key="1">
    <citation type="submission" date="2020-02" db="EMBL/GenBank/DDBJ databases">
        <authorList>
            <person name="Meier V. D."/>
        </authorList>
    </citation>
    <scope>NUCLEOTIDE SEQUENCE</scope>
    <source>
        <strain evidence="2">AVDCRST_MAG08</strain>
    </source>
</reference>
<dbReference type="AlphaFoldDB" id="A0A6J4JTQ5"/>
<accession>A0A6J4JTQ5</accession>
<proteinExistence type="predicted"/>
<feature type="non-terminal residue" evidence="2">
    <location>
        <position position="1"/>
    </location>
</feature>
<name>A0A6J4JTQ5_9PROT</name>
<evidence type="ECO:0000313" key="2">
    <source>
        <dbReference type="EMBL" id="CAA9287105.1"/>
    </source>
</evidence>
<organism evidence="2">
    <name type="scientific">uncultured Acetobacteraceae bacterium</name>
    <dbReference type="NCBI Taxonomy" id="169975"/>
    <lineage>
        <taxon>Bacteria</taxon>
        <taxon>Pseudomonadati</taxon>
        <taxon>Pseudomonadota</taxon>
        <taxon>Alphaproteobacteria</taxon>
        <taxon>Acetobacterales</taxon>
        <taxon>Acetobacteraceae</taxon>
        <taxon>environmental samples</taxon>
    </lineage>
</organism>
<feature type="compositionally biased region" description="Polar residues" evidence="1">
    <location>
        <begin position="26"/>
        <end position="36"/>
    </location>
</feature>
<dbReference type="EMBL" id="CADCTG010000345">
    <property type="protein sequence ID" value="CAA9287105.1"/>
    <property type="molecule type" value="Genomic_DNA"/>
</dbReference>
<feature type="non-terminal residue" evidence="2">
    <location>
        <position position="53"/>
    </location>
</feature>
<feature type="region of interest" description="Disordered" evidence="1">
    <location>
        <begin position="1"/>
        <end position="53"/>
    </location>
</feature>
<evidence type="ECO:0000256" key="1">
    <source>
        <dbReference type="SAM" id="MobiDB-lite"/>
    </source>
</evidence>